<dbReference type="AlphaFoldDB" id="A0A1W1HB25"/>
<dbReference type="STRING" id="1246637.MTBBW1_1940028"/>
<dbReference type="InterPro" id="IPR013783">
    <property type="entry name" value="Ig-like_fold"/>
</dbReference>
<dbReference type="Gene3D" id="2.60.40.1120">
    <property type="entry name" value="Carboxypeptidase-like, regulatory domain"/>
    <property type="match status" value="1"/>
</dbReference>
<keyword evidence="1" id="KW-1133">Transmembrane helix</keyword>
<dbReference type="EMBL" id="FWEV01000106">
    <property type="protein sequence ID" value="SLM29701.1"/>
    <property type="molecule type" value="Genomic_DNA"/>
</dbReference>
<sequence>MNRMKIEQQGNTKIAFIIIILFCIYYNVCGAAEILYDDFSDVNFSNNGQWWIEEYGNKFDSWNTEIVNGRLRISATGDSDASYLRLRVPYEIKLKKSMRAKIRLISADSRAGIRLCGYLLNIRHSPENLYNSDGNVWVGVYVENTNGNFYRVAMVAEINNANGFAEKELIPWQTVVNNLQLNTDYEVSVSFDDTTRTITLGCNGILREYTFDESYDIYPLSSCQATGLRLDAYVRDNNEPKTLIAEIDDVWVSDYHDPVLEQCPEENESTNEPLVFSIAASEISDYAPFEISFSCAISSGTAPYEYEWDFGDGSVQEGDQETSHLYDTPGVYVVSCTVTDSTGQRDTESVSIEVQGAQSSSVKGKIVSTAGNEPIANATIKLFSGGEVVAEGLTSSSGYFDFDSLSTGVYSAEVSAPNYATTTVAPFNLVAGASPFLNVEISANAPEIREPVTVTPSLIVAGAGEKVTFLVSVYDPDGAGDIESVVLKHDLLNSIFGSDGVEMSLVETAFSENPYIANYQFKTSLFSGLSPQNYIVDVVARDISGFRLLILSNSV</sequence>
<dbReference type="InterPro" id="IPR022409">
    <property type="entry name" value="PKD/Chitinase_dom"/>
</dbReference>
<evidence type="ECO:0000313" key="3">
    <source>
        <dbReference type="EMBL" id="SLM29701.1"/>
    </source>
</evidence>
<feature type="transmembrane region" description="Helical" evidence="1">
    <location>
        <begin position="12"/>
        <end position="36"/>
    </location>
</feature>
<dbReference type="InterPro" id="IPR000601">
    <property type="entry name" value="PKD_dom"/>
</dbReference>
<evidence type="ECO:0000259" key="2">
    <source>
        <dbReference type="PROSITE" id="PS50093"/>
    </source>
</evidence>
<reference evidence="3 4" key="1">
    <citation type="submission" date="2017-03" db="EMBL/GenBank/DDBJ databases">
        <authorList>
            <person name="Afonso C.L."/>
            <person name="Miller P.J."/>
            <person name="Scott M.A."/>
            <person name="Spackman E."/>
            <person name="Goraichik I."/>
            <person name="Dimitrov K.M."/>
            <person name="Suarez D.L."/>
            <person name="Swayne D.E."/>
        </authorList>
    </citation>
    <scope>NUCLEOTIDE SEQUENCE [LARGE SCALE GENOMIC DNA]</scope>
    <source>
        <strain evidence="3">PRJEB14757</strain>
    </source>
</reference>
<evidence type="ECO:0000256" key="1">
    <source>
        <dbReference type="SAM" id="Phobius"/>
    </source>
</evidence>
<dbReference type="PROSITE" id="PS50093">
    <property type="entry name" value="PKD"/>
    <property type="match status" value="1"/>
</dbReference>
<dbReference type="Gene3D" id="2.60.40.10">
    <property type="entry name" value="Immunoglobulins"/>
    <property type="match status" value="1"/>
</dbReference>
<keyword evidence="4" id="KW-1185">Reference proteome</keyword>
<dbReference type="SUPFAM" id="SSF49478">
    <property type="entry name" value="Cna protein B-type domain"/>
    <property type="match status" value="1"/>
</dbReference>
<evidence type="ECO:0000313" key="4">
    <source>
        <dbReference type="Proteomes" id="UP000191931"/>
    </source>
</evidence>
<protein>
    <recommendedName>
        <fullName evidence="2">PKD domain-containing protein</fullName>
    </recommendedName>
</protein>
<dbReference type="InterPro" id="IPR035986">
    <property type="entry name" value="PKD_dom_sf"/>
</dbReference>
<keyword evidence="1" id="KW-0472">Membrane</keyword>
<dbReference type="CDD" id="cd00146">
    <property type="entry name" value="PKD"/>
    <property type="match status" value="1"/>
</dbReference>
<feature type="domain" description="PKD" evidence="2">
    <location>
        <begin position="274"/>
        <end position="355"/>
    </location>
</feature>
<dbReference type="Pfam" id="PF18911">
    <property type="entry name" value="PKD_4"/>
    <property type="match status" value="1"/>
</dbReference>
<dbReference type="Proteomes" id="UP000191931">
    <property type="component" value="Unassembled WGS sequence"/>
</dbReference>
<gene>
    <name evidence="3" type="ORF">MTBBW1_1940028</name>
</gene>
<organism evidence="3 4">
    <name type="scientific">Desulfamplus magnetovallimortis</name>
    <dbReference type="NCBI Taxonomy" id="1246637"/>
    <lineage>
        <taxon>Bacteria</taxon>
        <taxon>Pseudomonadati</taxon>
        <taxon>Thermodesulfobacteriota</taxon>
        <taxon>Desulfobacteria</taxon>
        <taxon>Desulfobacterales</taxon>
        <taxon>Desulfobacteraceae</taxon>
        <taxon>Desulfamplus</taxon>
    </lineage>
</organism>
<accession>A0A1W1HB25</accession>
<dbReference type="SUPFAM" id="SSF49299">
    <property type="entry name" value="PKD domain"/>
    <property type="match status" value="1"/>
</dbReference>
<proteinExistence type="predicted"/>
<dbReference type="RefSeq" id="WP_186441589.1">
    <property type="nucleotide sequence ID" value="NZ_LT828555.1"/>
</dbReference>
<keyword evidence="1" id="KW-0812">Transmembrane</keyword>
<dbReference type="SMART" id="SM00089">
    <property type="entry name" value="PKD"/>
    <property type="match status" value="1"/>
</dbReference>
<name>A0A1W1HB25_9BACT</name>
<dbReference type="Pfam" id="PF13620">
    <property type="entry name" value="CarboxypepD_reg"/>
    <property type="match status" value="1"/>
</dbReference>